<feature type="region of interest" description="Disordered" evidence="1">
    <location>
        <begin position="90"/>
        <end position="150"/>
    </location>
</feature>
<evidence type="ECO:0000313" key="2">
    <source>
        <dbReference type="EMBL" id="GCC39211.1"/>
    </source>
</evidence>
<name>A0A401T984_CHIPU</name>
<comment type="caution">
    <text evidence="2">The sequence shown here is derived from an EMBL/GenBank/DDBJ whole genome shotgun (WGS) entry which is preliminary data.</text>
</comment>
<dbReference type="AlphaFoldDB" id="A0A401T984"/>
<feature type="compositionally biased region" description="Basic residues" evidence="1">
    <location>
        <begin position="137"/>
        <end position="150"/>
    </location>
</feature>
<reference evidence="2 3" key="1">
    <citation type="journal article" date="2018" name="Nat. Ecol. Evol.">
        <title>Shark genomes provide insights into elasmobranch evolution and the origin of vertebrates.</title>
        <authorList>
            <person name="Hara Y"/>
            <person name="Yamaguchi K"/>
            <person name="Onimaru K"/>
            <person name="Kadota M"/>
            <person name="Koyanagi M"/>
            <person name="Keeley SD"/>
            <person name="Tatsumi K"/>
            <person name="Tanaka K"/>
            <person name="Motone F"/>
            <person name="Kageyama Y"/>
            <person name="Nozu R"/>
            <person name="Adachi N"/>
            <person name="Nishimura O"/>
            <person name="Nakagawa R"/>
            <person name="Tanegashima C"/>
            <person name="Kiyatake I"/>
            <person name="Matsumoto R"/>
            <person name="Murakumo K"/>
            <person name="Nishida K"/>
            <person name="Terakita A"/>
            <person name="Kuratani S"/>
            <person name="Sato K"/>
            <person name="Hyodo S Kuraku.S."/>
        </authorList>
    </citation>
    <scope>NUCLEOTIDE SEQUENCE [LARGE SCALE GENOMIC DNA]</scope>
</reference>
<dbReference type="Proteomes" id="UP000287033">
    <property type="component" value="Unassembled WGS sequence"/>
</dbReference>
<sequence length="150" mass="16247">MRDAASQRHEPAATVTARGPNAGCAHACCRHTAGAGSHAGAVMAKEANSRVRTCVLPPHVRRRQPRRRSDGKGTKCRVCTCVLPPRRQGNLHLHMRSGGEQGRAVSTHARRGHHPQKSATPVSRVSVKEGRGGAGRAHARQQSRRSRRRS</sequence>
<proteinExistence type="predicted"/>
<evidence type="ECO:0000256" key="1">
    <source>
        <dbReference type="SAM" id="MobiDB-lite"/>
    </source>
</evidence>
<organism evidence="2 3">
    <name type="scientific">Chiloscyllium punctatum</name>
    <name type="common">Brownbanded bambooshark</name>
    <name type="synonym">Hemiscyllium punctatum</name>
    <dbReference type="NCBI Taxonomy" id="137246"/>
    <lineage>
        <taxon>Eukaryota</taxon>
        <taxon>Metazoa</taxon>
        <taxon>Chordata</taxon>
        <taxon>Craniata</taxon>
        <taxon>Vertebrata</taxon>
        <taxon>Chondrichthyes</taxon>
        <taxon>Elasmobranchii</taxon>
        <taxon>Galeomorphii</taxon>
        <taxon>Galeoidea</taxon>
        <taxon>Orectolobiformes</taxon>
        <taxon>Hemiscylliidae</taxon>
        <taxon>Chiloscyllium</taxon>
    </lineage>
</organism>
<evidence type="ECO:0000313" key="3">
    <source>
        <dbReference type="Proteomes" id="UP000287033"/>
    </source>
</evidence>
<accession>A0A401T984</accession>
<gene>
    <name evidence="2" type="ORF">chiPu_0023028</name>
</gene>
<dbReference type="EMBL" id="BEZZ01014484">
    <property type="protein sequence ID" value="GCC39211.1"/>
    <property type="molecule type" value="Genomic_DNA"/>
</dbReference>
<keyword evidence="3" id="KW-1185">Reference proteome</keyword>
<protein>
    <submittedName>
        <fullName evidence="2">Uncharacterized protein</fullName>
    </submittedName>
</protein>